<dbReference type="EMBL" id="JAAAIM010000489">
    <property type="protein sequence ID" value="KAG0287459.1"/>
    <property type="molecule type" value="Genomic_DNA"/>
</dbReference>
<proteinExistence type="predicted"/>
<accession>A0ABQ7JYM3</accession>
<keyword evidence="2" id="KW-1185">Reference proteome</keyword>
<dbReference type="InterPro" id="IPR001646">
    <property type="entry name" value="5peptide_repeat"/>
</dbReference>
<dbReference type="Proteomes" id="UP001194696">
    <property type="component" value="Unassembled WGS sequence"/>
</dbReference>
<protein>
    <recommendedName>
        <fullName evidence="3">Pentapeptide repeat-containing protein</fullName>
    </recommendedName>
</protein>
<evidence type="ECO:0008006" key="3">
    <source>
        <dbReference type="Google" id="ProtNLM"/>
    </source>
</evidence>
<dbReference type="Pfam" id="PF00805">
    <property type="entry name" value="Pentapeptide"/>
    <property type="match status" value="1"/>
</dbReference>
<reference evidence="1 2" key="1">
    <citation type="journal article" date="2020" name="Fungal Divers.">
        <title>Resolving the Mortierellaceae phylogeny through synthesis of multi-gene phylogenetics and phylogenomics.</title>
        <authorList>
            <person name="Vandepol N."/>
            <person name="Liber J."/>
            <person name="Desiro A."/>
            <person name="Na H."/>
            <person name="Kennedy M."/>
            <person name="Barry K."/>
            <person name="Grigoriev I.V."/>
            <person name="Miller A.N."/>
            <person name="O'Donnell K."/>
            <person name="Stajich J.E."/>
            <person name="Bonito G."/>
        </authorList>
    </citation>
    <scope>NUCLEOTIDE SEQUENCE [LARGE SCALE GENOMIC DNA]</scope>
    <source>
        <strain evidence="1 2">AD045</strain>
    </source>
</reference>
<name>A0ABQ7JYM3_9FUNG</name>
<dbReference type="SUPFAM" id="SSF141571">
    <property type="entry name" value="Pentapeptide repeat-like"/>
    <property type="match status" value="1"/>
</dbReference>
<evidence type="ECO:0000313" key="1">
    <source>
        <dbReference type="EMBL" id="KAG0287459.1"/>
    </source>
</evidence>
<comment type="caution">
    <text evidence="1">The sequence shown here is derived from an EMBL/GenBank/DDBJ whole genome shotgun (WGS) entry which is preliminary data.</text>
</comment>
<evidence type="ECO:0000313" key="2">
    <source>
        <dbReference type="Proteomes" id="UP001194696"/>
    </source>
</evidence>
<organism evidence="1 2">
    <name type="scientific">Linnemannia gamsii</name>
    <dbReference type="NCBI Taxonomy" id="64522"/>
    <lineage>
        <taxon>Eukaryota</taxon>
        <taxon>Fungi</taxon>
        <taxon>Fungi incertae sedis</taxon>
        <taxon>Mucoromycota</taxon>
        <taxon>Mortierellomycotina</taxon>
        <taxon>Mortierellomycetes</taxon>
        <taxon>Mortierellales</taxon>
        <taxon>Mortierellaceae</taxon>
        <taxon>Linnemannia</taxon>
    </lineage>
</organism>
<gene>
    <name evidence="1" type="ORF">BGZ96_008595</name>
</gene>
<dbReference type="Gene3D" id="2.160.20.80">
    <property type="entry name" value="E3 ubiquitin-protein ligase SopA"/>
    <property type="match status" value="1"/>
</dbReference>
<sequence length="201" mass="21914">MDEDFVPQADTVSSVSLVSHILETDSPLFQRNLLGEPSIIQLLCDRVKLDPDFEQQLRSVVDQSKTDSTAATAAANAISILVKAGVPFHSTDLRGIKITGADLSNGQFDYAQFQGADLTGVNLAQTWLRQADLSEVQTEGVRFGELPYLKLDAMVTTCAYSPDGSMFALGLLNASIVVYETTDPGLCILIQQSTNRVWEQR</sequence>